<evidence type="ECO:0000256" key="1">
    <source>
        <dbReference type="SAM" id="Phobius"/>
    </source>
</evidence>
<organism evidence="2 3">
    <name type="scientific">Cellulomonas edaphi</name>
    <dbReference type="NCBI Taxonomy" id="3053468"/>
    <lineage>
        <taxon>Bacteria</taxon>
        <taxon>Bacillati</taxon>
        <taxon>Actinomycetota</taxon>
        <taxon>Actinomycetes</taxon>
        <taxon>Micrococcales</taxon>
        <taxon>Cellulomonadaceae</taxon>
        <taxon>Cellulomonas</taxon>
    </lineage>
</organism>
<protein>
    <submittedName>
        <fullName evidence="2">Phage holin family protein</fullName>
    </submittedName>
</protein>
<feature type="transmembrane region" description="Helical" evidence="1">
    <location>
        <begin position="62"/>
        <end position="84"/>
    </location>
</feature>
<dbReference type="Proteomes" id="UP001321453">
    <property type="component" value="Unassembled WGS sequence"/>
</dbReference>
<feature type="transmembrane region" description="Helical" evidence="1">
    <location>
        <begin position="96"/>
        <end position="119"/>
    </location>
</feature>
<evidence type="ECO:0000313" key="3">
    <source>
        <dbReference type="Proteomes" id="UP001321453"/>
    </source>
</evidence>
<name>A0ABT7S6R4_9CELL</name>
<proteinExistence type="predicted"/>
<feature type="transmembrane region" description="Helical" evidence="1">
    <location>
        <begin position="34"/>
        <end position="55"/>
    </location>
</feature>
<reference evidence="2 3" key="1">
    <citation type="submission" date="2023-06" db="EMBL/GenBank/DDBJ databases">
        <title>Cellulomonas sp. MW9 Whole genome sequence.</title>
        <authorList>
            <person name="Park S."/>
        </authorList>
    </citation>
    <scope>NUCLEOTIDE SEQUENCE [LARGE SCALE GENOMIC DNA]</scope>
    <source>
        <strain evidence="2 3">MW9</strain>
    </source>
</reference>
<keyword evidence="1" id="KW-0472">Membrane</keyword>
<sequence>MIAFLIRAGIFLASSALGLWVASLLIDGFDVSPSGFIVAVVVFAVLQSILSPWILTMTRRYATALTGGVGLISTFLGLWVATLVSDGLSIDGTTAWLLGAVVVWLVTMLATLLLPLILVKKAVRQARGI</sequence>
<accession>A0ABT7S6R4</accession>
<keyword evidence="1" id="KW-1133">Transmembrane helix</keyword>
<dbReference type="EMBL" id="JAUCGR010000002">
    <property type="protein sequence ID" value="MDM7831308.1"/>
    <property type="molecule type" value="Genomic_DNA"/>
</dbReference>
<comment type="caution">
    <text evidence="2">The sequence shown here is derived from an EMBL/GenBank/DDBJ whole genome shotgun (WGS) entry which is preliminary data.</text>
</comment>
<dbReference type="RefSeq" id="WP_289446601.1">
    <property type="nucleotide sequence ID" value="NZ_JAUCGR010000002.1"/>
</dbReference>
<dbReference type="InterPro" id="IPR007165">
    <property type="entry name" value="Phage_holin_4_2"/>
</dbReference>
<dbReference type="Pfam" id="PF04020">
    <property type="entry name" value="Phage_holin_4_2"/>
    <property type="match status" value="1"/>
</dbReference>
<evidence type="ECO:0000313" key="2">
    <source>
        <dbReference type="EMBL" id="MDM7831308.1"/>
    </source>
</evidence>
<keyword evidence="3" id="KW-1185">Reference proteome</keyword>
<gene>
    <name evidence="2" type="ORF">QRT05_08190</name>
</gene>
<keyword evidence="1" id="KW-0812">Transmembrane</keyword>